<dbReference type="OrthoDB" id="268999at2759"/>
<feature type="transmembrane region" description="Helical" evidence="1">
    <location>
        <begin position="50"/>
        <end position="68"/>
    </location>
</feature>
<sequence>MSSNSGTGEPHAMLFAFLEALFWVYAVASWCMCFFVFFSCGEGIRWFTTFHNYLLIFGATSGAAMAPFRTVPSGSLLTVFSGWAFYAMLVSVHSMRFRLWRGHVLPVTAPLLFMMVWAQYR</sequence>
<dbReference type="Proteomes" id="UP000274082">
    <property type="component" value="Chromosome 36"/>
</dbReference>
<dbReference type="VEuPathDB" id="TriTrypDB:LDHU3_36.4490"/>
<name>A0A3Q8IP31_LEIDO</name>
<dbReference type="AlphaFoldDB" id="A0A3Q8IP31"/>
<proteinExistence type="predicted"/>
<keyword evidence="1" id="KW-0812">Transmembrane</keyword>
<dbReference type="EMBL" id="CP029535">
    <property type="protein sequence ID" value="AYU83677.1"/>
    <property type="molecule type" value="Genomic_DNA"/>
</dbReference>
<keyword evidence="1" id="KW-0472">Membrane</keyword>
<feature type="transmembrane region" description="Helical" evidence="1">
    <location>
        <begin position="104"/>
        <end position="120"/>
    </location>
</feature>
<dbReference type="VEuPathDB" id="TriTrypDB:LdCL_360039200"/>
<keyword evidence="1" id="KW-1133">Transmembrane helix</keyword>
<evidence type="ECO:0000256" key="1">
    <source>
        <dbReference type="SAM" id="Phobius"/>
    </source>
</evidence>
<gene>
    <name evidence="2" type="ORF">LdCL_360039200</name>
</gene>
<reference evidence="2 3" key="1">
    <citation type="journal article" date="2018" name="Sci. Rep.">
        <title>A complete Leishmania donovani reference genome identifies novel genetic variations associated with virulence.</title>
        <authorList>
            <person name="Lypaczewski P."/>
            <person name="Hoshizaki J."/>
            <person name="Zhang W.-W."/>
            <person name="McCall L.-I."/>
            <person name="Torcivia-Rodriguez J."/>
            <person name="Simonyan V."/>
            <person name="Kaur A."/>
            <person name="Dewar K."/>
            <person name="Matlashewski G."/>
        </authorList>
    </citation>
    <scope>NUCLEOTIDE SEQUENCE [LARGE SCALE GENOMIC DNA]</scope>
    <source>
        <strain evidence="2 3">LdCL</strain>
    </source>
</reference>
<organism evidence="2 3">
    <name type="scientific">Leishmania donovani</name>
    <dbReference type="NCBI Taxonomy" id="5661"/>
    <lineage>
        <taxon>Eukaryota</taxon>
        <taxon>Discoba</taxon>
        <taxon>Euglenozoa</taxon>
        <taxon>Kinetoplastea</taxon>
        <taxon>Metakinetoplastina</taxon>
        <taxon>Trypanosomatida</taxon>
        <taxon>Trypanosomatidae</taxon>
        <taxon>Leishmaniinae</taxon>
        <taxon>Leishmania</taxon>
    </lineage>
</organism>
<evidence type="ECO:0000313" key="3">
    <source>
        <dbReference type="Proteomes" id="UP000274082"/>
    </source>
</evidence>
<keyword evidence="3" id="KW-1185">Reference proteome</keyword>
<feature type="transmembrane region" description="Helical" evidence="1">
    <location>
        <begin position="12"/>
        <end position="38"/>
    </location>
</feature>
<protein>
    <submittedName>
        <fullName evidence="2">Uncharacterized protein</fullName>
    </submittedName>
</protein>
<feature type="transmembrane region" description="Helical" evidence="1">
    <location>
        <begin position="74"/>
        <end position="92"/>
    </location>
</feature>
<accession>A0A3Q8IP31</accession>
<evidence type="ECO:0000313" key="2">
    <source>
        <dbReference type="EMBL" id="AYU83677.1"/>
    </source>
</evidence>